<evidence type="ECO:0000256" key="1">
    <source>
        <dbReference type="SAM" id="MobiDB-lite"/>
    </source>
</evidence>
<accession>H3H4X3</accession>
<feature type="region of interest" description="Disordered" evidence="1">
    <location>
        <begin position="178"/>
        <end position="199"/>
    </location>
</feature>
<dbReference type="Proteomes" id="UP000005238">
    <property type="component" value="Unassembled WGS sequence"/>
</dbReference>
<proteinExistence type="predicted"/>
<evidence type="ECO:0000313" key="3">
    <source>
        <dbReference type="Proteomes" id="UP000005238"/>
    </source>
</evidence>
<feature type="region of interest" description="Disordered" evidence="1">
    <location>
        <begin position="109"/>
        <end position="131"/>
    </location>
</feature>
<sequence>MGPEEPPRAVPLLGTGDASAAATSGTGPGPAAPIAPRPLTRLEAAAGQETPRLHDLASFRRSARASGRWIRWRTVPTWPHYVPNTGLSCRTGDASTNGAFSARMADRYDGSRRRPVPHARPLAGQGPSPAFPPVVQLPSCEVARPGRASGMVPESFVPGEALAAATTSTLAAAYGLGQFESGSSDEENVLDDTHTRPRS</sequence>
<reference evidence="2" key="2">
    <citation type="submission" date="2015-06" db="UniProtKB">
        <authorList>
            <consortium name="EnsemblProtists"/>
        </authorList>
    </citation>
    <scope>IDENTIFICATION</scope>
    <source>
        <strain evidence="2">Pr102</strain>
    </source>
</reference>
<feature type="compositionally biased region" description="Low complexity" evidence="1">
    <location>
        <begin position="14"/>
        <end position="25"/>
    </location>
</feature>
<dbReference type="EnsemblProtists" id="Phyra85645">
    <property type="protein sequence ID" value="Phyra85645"/>
    <property type="gene ID" value="Phyra85645"/>
</dbReference>
<dbReference type="HOGENOM" id="CLU_1374634_0_0_1"/>
<name>H3H4X3_PHYRM</name>
<keyword evidence="3" id="KW-1185">Reference proteome</keyword>
<reference evidence="3" key="1">
    <citation type="journal article" date="2006" name="Science">
        <title>Phytophthora genome sequences uncover evolutionary origins and mechanisms of pathogenesis.</title>
        <authorList>
            <person name="Tyler B.M."/>
            <person name="Tripathy S."/>
            <person name="Zhang X."/>
            <person name="Dehal P."/>
            <person name="Jiang R.H."/>
            <person name="Aerts A."/>
            <person name="Arredondo F.D."/>
            <person name="Baxter L."/>
            <person name="Bensasson D."/>
            <person name="Beynon J.L."/>
            <person name="Chapman J."/>
            <person name="Damasceno C.M."/>
            <person name="Dorrance A.E."/>
            <person name="Dou D."/>
            <person name="Dickerman A.W."/>
            <person name="Dubchak I.L."/>
            <person name="Garbelotto M."/>
            <person name="Gijzen M."/>
            <person name="Gordon S.G."/>
            <person name="Govers F."/>
            <person name="Grunwald N.J."/>
            <person name="Huang W."/>
            <person name="Ivors K.L."/>
            <person name="Jones R.W."/>
            <person name="Kamoun S."/>
            <person name="Krampis K."/>
            <person name="Lamour K.H."/>
            <person name="Lee M.K."/>
            <person name="McDonald W.H."/>
            <person name="Medina M."/>
            <person name="Meijer H.J."/>
            <person name="Nordberg E.K."/>
            <person name="Maclean D.J."/>
            <person name="Ospina-Giraldo M.D."/>
            <person name="Morris P.F."/>
            <person name="Phuntumart V."/>
            <person name="Putnam N.H."/>
            <person name="Rash S."/>
            <person name="Rose J.K."/>
            <person name="Sakihama Y."/>
            <person name="Salamov A.A."/>
            <person name="Savidor A."/>
            <person name="Scheuring C.F."/>
            <person name="Smith B.M."/>
            <person name="Sobral B.W."/>
            <person name="Terry A."/>
            <person name="Torto-Alalibo T.A."/>
            <person name="Win J."/>
            <person name="Xu Z."/>
            <person name="Zhang H."/>
            <person name="Grigoriev I.V."/>
            <person name="Rokhsar D.S."/>
            <person name="Boore J.L."/>
        </authorList>
    </citation>
    <scope>NUCLEOTIDE SEQUENCE [LARGE SCALE GENOMIC DNA]</scope>
    <source>
        <strain evidence="3">Pr102</strain>
    </source>
</reference>
<dbReference type="InParanoid" id="H3H4X3"/>
<organism evidence="2 3">
    <name type="scientific">Phytophthora ramorum</name>
    <name type="common">Sudden oak death agent</name>
    <dbReference type="NCBI Taxonomy" id="164328"/>
    <lineage>
        <taxon>Eukaryota</taxon>
        <taxon>Sar</taxon>
        <taxon>Stramenopiles</taxon>
        <taxon>Oomycota</taxon>
        <taxon>Peronosporomycetes</taxon>
        <taxon>Peronosporales</taxon>
        <taxon>Peronosporaceae</taxon>
        <taxon>Phytophthora</taxon>
    </lineage>
</organism>
<dbReference type="AlphaFoldDB" id="H3H4X3"/>
<evidence type="ECO:0000313" key="2">
    <source>
        <dbReference type="EnsemblProtists" id="Phyra85645"/>
    </source>
</evidence>
<dbReference type="EMBL" id="DS566263">
    <property type="status" value="NOT_ANNOTATED_CDS"/>
    <property type="molecule type" value="Genomic_DNA"/>
</dbReference>
<feature type="region of interest" description="Disordered" evidence="1">
    <location>
        <begin position="1"/>
        <end position="37"/>
    </location>
</feature>
<protein>
    <submittedName>
        <fullName evidence="2">Uncharacterized protein</fullName>
    </submittedName>
</protein>